<dbReference type="Proteomes" id="UP001209570">
    <property type="component" value="Unassembled WGS sequence"/>
</dbReference>
<protein>
    <submittedName>
        <fullName evidence="1">Uncharacterized protein</fullName>
    </submittedName>
</protein>
<evidence type="ECO:0000313" key="2">
    <source>
        <dbReference type="Proteomes" id="UP001209570"/>
    </source>
</evidence>
<organism evidence="1 2">
    <name type="scientific">Pythium insidiosum</name>
    <name type="common">Pythiosis disease agent</name>
    <dbReference type="NCBI Taxonomy" id="114742"/>
    <lineage>
        <taxon>Eukaryota</taxon>
        <taxon>Sar</taxon>
        <taxon>Stramenopiles</taxon>
        <taxon>Oomycota</taxon>
        <taxon>Peronosporomycetes</taxon>
        <taxon>Pythiales</taxon>
        <taxon>Pythiaceae</taxon>
        <taxon>Pythium</taxon>
    </lineage>
</organism>
<evidence type="ECO:0000313" key="1">
    <source>
        <dbReference type="EMBL" id="KAJ0390778.1"/>
    </source>
</evidence>
<name>A0AAD5Q569_PYTIN</name>
<proteinExistence type="predicted"/>
<accession>A0AAD5Q569</accession>
<gene>
    <name evidence="1" type="ORF">P43SY_010740</name>
</gene>
<comment type="caution">
    <text evidence="1">The sequence shown here is derived from an EMBL/GenBank/DDBJ whole genome shotgun (WGS) entry which is preliminary data.</text>
</comment>
<reference evidence="1" key="1">
    <citation type="submission" date="2021-12" db="EMBL/GenBank/DDBJ databases">
        <title>Prjna785345.</title>
        <authorList>
            <person name="Rujirawat T."/>
            <person name="Krajaejun T."/>
        </authorList>
    </citation>
    <scope>NUCLEOTIDE SEQUENCE</scope>
    <source>
        <strain evidence="1">Pi057C3</strain>
    </source>
</reference>
<dbReference type="AlphaFoldDB" id="A0AAD5Q569"/>
<keyword evidence="2" id="KW-1185">Reference proteome</keyword>
<dbReference type="EMBL" id="JAKCXM010001634">
    <property type="protein sequence ID" value="KAJ0390778.1"/>
    <property type="molecule type" value="Genomic_DNA"/>
</dbReference>
<sequence>MSLLERMQAAARQQAERPVYSDVDELREFIDGMTGAGLDYTHRVTIRMRFADACQDKNGCRLTFISDAEQDLEAILKAFQVLDESSKDKFAFRVLVWGARIESISFVQGQLVTMSNIYNLQHYSGKSLSGTVRRADVPISHS</sequence>